<dbReference type="CDD" id="cd04301">
    <property type="entry name" value="NAT_SF"/>
    <property type="match status" value="1"/>
</dbReference>
<evidence type="ECO:0000313" key="3">
    <source>
        <dbReference type="Proteomes" id="UP000077317"/>
    </source>
</evidence>
<reference evidence="3" key="2">
    <citation type="submission" date="2016-03" db="EMBL/GenBank/DDBJ databases">
        <title>Streptococcus antelopensis sp. nov., isolated from the feces of the Tibetan antelope (Pantholops hodgsonii) in Hoh Xil National Nature Reserve, Qinghai, China.</title>
        <authorList>
            <person name="Bai X."/>
        </authorList>
    </citation>
    <scope>NUCLEOTIDE SEQUENCE [LARGE SCALE GENOMIC DNA]</scope>
    <source>
        <strain evidence="3">TA 26</strain>
    </source>
</reference>
<name>A0A172Q7M5_9STRE</name>
<dbReference type="AlphaFoldDB" id="A0A172Q7M5"/>
<dbReference type="Proteomes" id="UP000077317">
    <property type="component" value="Chromosome"/>
</dbReference>
<protein>
    <recommendedName>
        <fullName evidence="1">N-acetyltransferase domain-containing protein</fullName>
    </recommendedName>
</protein>
<dbReference type="InterPro" id="IPR016181">
    <property type="entry name" value="Acyl_CoA_acyltransferase"/>
</dbReference>
<dbReference type="PROSITE" id="PS51186">
    <property type="entry name" value="GNAT"/>
    <property type="match status" value="1"/>
</dbReference>
<dbReference type="Pfam" id="PF18467">
    <property type="entry name" value="DUF5613"/>
    <property type="match status" value="1"/>
</dbReference>
<keyword evidence="3" id="KW-1185">Reference proteome</keyword>
<dbReference type="EMBL" id="CP014699">
    <property type="protein sequence ID" value="AND79450.1"/>
    <property type="molecule type" value="Genomic_DNA"/>
</dbReference>
<sequence length="242" mass="28286">MYKEILMAHLQKKLVTERYIYYSRSDLALRYDNNLLDYQIMPDRDSFKEDLDFIALQQKGYPLSYVNIAFPEKIELPEPWQAQLYGEGFELKRFLVFTAPAASLNLSDSGAVRIEELSETSYQDYMDKHEEEYRQYGDTYYQQMSLFNRELASNTSGGKIFLAIKKGQIVGELTAWYSQHFVEIDNFIVDEDLRGQGIGKHLQDRAVKTADSVILVTEEDNRAMYEHQGYQEAAFYWSAFKS</sequence>
<accession>A0A172Q7M5</accession>
<dbReference type="SUPFAM" id="SSF55729">
    <property type="entry name" value="Acyl-CoA N-acyltransferases (Nat)"/>
    <property type="match status" value="1"/>
</dbReference>
<evidence type="ECO:0000313" key="2">
    <source>
        <dbReference type="EMBL" id="AND79450.1"/>
    </source>
</evidence>
<dbReference type="InterPro" id="IPR040549">
    <property type="entry name" value="DUF5613"/>
</dbReference>
<organism evidence="2 3">
    <name type="scientific">Streptococcus pantholopis</name>
    <dbReference type="NCBI Taxonomy" id="1811193"/>
    <lineage>
        <taxon>Bacteria</taxon>
        <taxon>Bacillati</taxon>
        <taxon>Bacillota</taxon>
        <taxon>Bacilli</taxon>
        <taxon>Lactobacillales</taxon>
        <taxon>Streptococcaceae</taxon>
        <taxon>Streptococcus</taxon>
    </lineage>
</organism>
<dbReference type="Gene3D" id="3.40.630.30">
    <property type="match status" value="1"/>
</dbReference>
<feature type="domain" description="N-acetyltransferase" evidence="1">
    <location>
        <begin position="112"/>
        <end position="242"/>
    </location>
</feature>
<evidence type="ECO:0000259" key="1">
    <source>
        <dbReference type="PROSITE" id="PS51186"/>
    </source>
</evidence>
<dbReference type="KEGG" id="spat:A0O21_05110"/>
<dbReference type="STRING" id="1811193.A0O21_05110"/>
<reference evidence="2 3" key="1">
    <citation type="journal article" date="2016" name="Int. J. Syst. Evol. Microbiol.">
        <title>Streptococcuspantholopis sp. nov., isolated from faeces of the Tibetan antelope (Pantholops hodgsonii).</title>
        <authorList>
            <person name="Bai X."/>
            <person name="Xiong Y."/>
            <person name="Lu S."/>
            <person name="Jin D."/>
            <person name="Lai X."/>
            <person name="Yang J."/>
            <person name="Niu L."/>
            <person name="Hu S."/>
            <person name="Meng X."/>
            <person name="Pu J."/>
            <person name="Ye C."/>
            <person name="Xu J."/>
        </authorList>
    </citation>
    <scope>NUCLEOTIDE SEQUENCE [LARGE SCALE GENOMIC DNA]</scope>
    <source>
        <strain evidence="2 3">TA 26</strain>
    </source>
</reference>
<proteinExistence type="predicted"/>
<dbReference type="Pfam" id="PF00583">
    <property type="entry name" value="Acetyltransf_1"/>
    <property type="match status" value="1"/>
</dbReference>
<gene>
    <name evidence="2" type="ORF">A0O21_05110</name>
</gene>
<dbReference type="GO" id="GO:0016747">
    <property type="term" value="F:acyltransferase activity, transferring groups other than amino-acyl groups"/>
    <property type="evidence" value="ECO:0007669"/>
    <property type="project" value="InterPro"/>
</dbReference>
<dbReference type="InterPro" id="IPR000182">
    <property type="entry name" value="GNAT_dom"/>
</dbReference>